<comment type="caution">
    <text evidence="2">The sequence shown here is derived from an EMBL/GenBank/DDBJ whole genome shotgun (WGS) entry which is preliminary data.</text>
</comment>
<name>A0AAV0F422_9ASTE</name>
<proteinExistence type="predicted"/>
<evidence type="ECO:0000259" key="1">
    <source>
        <dbReference type="Pfam" id="PF13456"/>
    </source>
</evidence>
<dbReference type="Gene3D" id="3.30.420.10">
    <property type="entry name" value="Ribonuclease H-like superfamily/Ribonuclease H"/>
    <property type="match status" value="1"/>
</dbReference>
<dbReference type="EMBL" id="CAMAPF010000959">
    <property type="protein sequence ID" value="CAH9130277.1"/>
    <property type="molecule type" value="Genomic_DNA"/>
</dbReference>
<dbReference type="InterPro" id="IPR052929">
    <property type="entry name" value="RNase_H-like_EbsB-rel"/>
</dbReference>
<dbReference type="PANTHER" id="PTHR47074:SF11">
    <property type="entry name" value="REVERSE TRANSCRIPTASE-LIKE PROTEIN"/>
    <property type="match status" value="1"/>
</dbReference>
<protein>
    <recommendedName>
        <fullName evidence="1">RNase H type-1 domain-containing protein</fullName>
    </recommendedName>
</protein>
<dbReference type="SUPFAM" id="SSF53098">
    <property type="entry name" value="Ribonuclease H-like"/>
    <property type="match status" value="1"/>
</dbReference>
<dbReference type="InterPro" id="IPR002156">
    <property type="entry name" value="RNaseH_domain"/>
</dbReference>
<accession>A0AAV0F422</accession>
<evidence type="ECO:0000313" key="2">
    <source>
        <dbReference type="EMBL" id="CAH9130277.1"/>
    </source>
</evidence>
<dbReference type="InterPro" id="IPR036397">
    <property type="entry name" value="RNaseH_sf"/>
</dbReference>
<dbReference type="Pfam" id="PF13456">
    <property type="entry name" value="RVT_3"/>
    <property type="match status" value="1"/>
</dbReference>
<dbReference type="GO" id="GO:0004523">
    <property type="term" value="F:RNA-DNA hybrid ribonuclease activity"/>
    <property type="evidence" value="ECO:0007669"/>
    <property type="project" value="InterPro"/>
</dbReference>
<gene>
    <name evidence="2" type="ORF">CEPIT_LOCUS30506</name>
</gene>
<keyword evidence="3" id="KW-1185">Reference proteome</keyword>
<dbReference type="Proteomes" id="UP001152523">
    <property type="component" value="Unassembled WGS sequence"/>
</dbReference>
<feature type="domain" description="RNase H type-1" evidence="1">
    <location>
        <begin position="49"/>
        <end position="151"/>
    </location>
</feature>
<evidence type="ECO:0000313" key="3">
    <source>
        <dbReference type="Proteomes" id="UP001152523"/>
    </source>
</evidence>
<reference evidence="2" key="1">
    <citation type="submission" date="2022-07" db="EMBL/GenBank/DDBJ databases">
        <authorList>
            <person name="Macas J."/>
            <person name="Novak P."/>
            <person name="Neumann P."/>
        </authorList>
    </citation>
    <scope>NUCLEOTIDE SEQUENCE</scope>
</reference>
<dbReference type="InterPro" id="IPR012337">
    <property type="entry name" value="RNaseH-like_sf"/>
</dbReference>
<dbReference type="GO" id="GO:0003676">
    <property type="term" value="F:nucleic acid binding"/>
    <property type="evidence" value="ECO:0007669"/>
    <property type="project" value="InterPro"/>
</dbReference>
<dbReference type="CDD" id="cd06222">
    <property type="entry name" value="RNase_H_like"/>
    <property type="match status" value="1"/>
</dbReference>
<sequence>MSNAKSYVEAWLEVRNQRGGAAAVGRSQGTHLWKLPGAGWRKLNTDAPRRSLGSGLGWAVHNDEGNFVTGGAGPGRGCYSPLEAELLSIREALSWIKSQDWEYLEVESDSQLLAISEILNSSSAAAAGLLAEDIRDISRCFSSITFSFVKR</sequence>
<dbReference type="AlphaFoldDB" id="A0AAV0F422"/>
<dbReference type="InterPro" id="IPR044730">
    <property type="entry name" value="RNase_H-like_dom_plant"/>
</dbReference>
<organism evidence="2 3">
    <name type="scientific">Cuscuta epithymum</name>
    <dbReference type="NCBI Taxonomy" id="186058"/>
    <lineage>
        <taxon>Eukaryota</taxon>
        <taxon>Viridiplantae</taxon>
        <taxon>Streptophyta</taxon>
        <taxon>Embryophyta</taxon>
        <taxon>Tracheophyta</taxon>
        <taxon>Spermatophyta</taxon>
        <taxon>Magnoliopsida</taxon>
        <taxon>eudicotyledons</taxon>
        <taxon>Gunneridae</taxon>
        <taxon>Pentapetalae</taxon>
        <taxon>asterids</taxon>
        <taxon>lamiids</taxon>
        <taxon>Solanales</taxon>
        <taxon>Convolvulaceae</taxon>
        <taxon>Cuscuteae</taxon>
        <taxon>Cuscuta</taxon>
        <taxon>Cuscuta subgen. Cuscuta</taxon>
    </lineage>
</organism>
<dbReference type="PANTHER" id="PTHR47074">
    <property type="entry name" value="BNAC02G40300D PROTEIN"/>
    <property type="match status" value="1"/>
</dbReference>